<name>A0A3M7Q392_BRAPC</name>
<gene>
    <name evidence="2" type="ORF">BpHYR1_038157</name>
</gene>
<proteinExistence type="predicted"/>
<dbReference type="Proteomes" id="UP000276133">
    <property type="component" value="Unassembled WGS sequence"/>
</dbReference>
<organism evidence="2 3">
    <name type="scientific">Brachionus plicatilis</name>
    <name type="common">Marine rotifer</name>
    <name type="synonym">Brachionus muelleri</name>
    <dbReference type="NCBI Taxonomy" id="10195"/>
    <lineage>
        <taxon>Eukaryota</taxon>
        <taxon>Metazoa</taxon>
        <taxon>Spiralia</taxon>
        <taxon>Gnathifera</taxon>
        <taxon>Rotifera</taxon>
        <taxon>Eurotatoria</taxon>
        <taxon>Monogononta</taxon>
        <taxon>Pseudotrocha</taxon>
        <taxon>Ploima</taxon>
        <taxon>Brachionidae</taxon>
        <taxon>Brachionus</taxon>
    </lineage>
</organism>
<accession>A0A3M7Q392</accession>
<sequence length="150" mass="17641">MKKKNMNIISNLLKELGKFITLFLTNHLILISSFEQSSTEHVLTLKRSTMYKDTVDGQLEPIFDIVFKSVMYVPPTYQPADWVKLTENLIQESDDESSDKDKFSLILLENCGLRKFKYLKSGDHKNRQNFENWESNRPKEPSKMRTEFLD</sequence>
<reference evidence="2 3" key="1">
    <citation type="journal article" date="2018" name="Sci. Rep.">
        <title>Genomic signatures of local adaptation to the degree of environmental predictability in rotifers.</title>
        <authorList>
            <person name="Franch-Gras L."/>
            <person name="Hahn C."/>
            <person name="Garcia-Roger E.M."/>
            <person name="Carmona M.J."/>
            <person name="Serra M."/>
            <person name="Gomez A."/>
        </authorList>
    </citation>
    <scope>NUCLEOTIDE SEQUENCE [LARGE SCALE GENOMIC DNA]</scope>
    <source>
        <strain evidence="2">HYR1</strain>
    </source>
</reference>
<comment type="caution">
    <text evidence="2">The sequence shown here is derived from an EMBL/GenBank/DDBJ whole genome shotgun (WGS) entry which is preliminary data.</text>
</comment>
<dbReference type="AlphaFoldDB" id="A0A3M7Q392"/>
<evidence type="ECO:0000313" key="3">
    <source>
        <dbReference type="Proteomes" id="UP000276133"/>
    </source>
</evidence>
<protein>
    <submittedName>
        <fullName evidence="2">Uncharacterized protein</fullName>
    </submittedName>
</protein>
<evidence type="ECO:0000313" key="2">
    <source>
        <dbReference type="EMBL" id="RNA05475.1"/>
    </source>
</evidence>
<keyword evidence="3" id="KW-1185">Reference proteome</keyword>
<dbReference type="EMBL" id="REGN01007708">
    <property type="protein sequence ID" value="RNA05475.1"/>
    <property type="molecule type" value="Genomic_DNA"/>
</dbReference>
<evidence type="ECO:0000256" key="1">
    <source>
        <dbReference type="SAM" id="MobiDB-lite"/>
    </source>
</evidence>
<feature type="region of interest" description="Disordered" evidence="1">
    <location>
        <begin position="129"/>
        <end position="150"/>
    </location>
</feature>